<protein>
    <submittedName>
        <fullName evidence="2">Uncharacterized protein</fullName>
    </submittedName>
</protein>
<dbReference type="KEGG" id="nai:NECAME_02979"/>
<proteinExistence type="predicted"/>
<keyword evidence="3" id="KW-1185">Reference proteome</keyword>
<evidence type="ECO:0000313" key="3">
    <source>
        <dbReference type="Proteomes" id="UP000053676"/>
    </source>
</evidence>
<dbReference type="CTD" id="25343017"/>
<dbReference type="Proteomes" id="UP000053676">
    <property type="component" value="Unassembled WGS sequence"/>
</dbReference>
<sequence>MFKQVPRKFSEAHSHAVAKKMSLNVPPTPHRYNDYLHPKYSLPPVKIDIGEIRWEYEQLLRTPGRSIRTSISPNGKRDEGSSSCPQL</sequence>
<dbReference type="EMBL" id="KI660117">
    <property type="protein sequence ID" value="ETN78020.1"/>
    <property type="molecule type" value="Genomic_DNA"/>
</dbReference>
<organism evidence="2 3">
    <name type="scientific">Necator americanus</name>
    <name type="common">Human hookworm</name>
    <dbReference type="NCBI Taxonomy" id="51031"/>
    <lineage>
        <taxon>Eukaryota</taxon>
        <taxon>Metazoa</taxon>
        <taxon>Ecdysozoa</taxon>
        <taxon>Nematoda</taxon>
        <taxon>Chromadorea</taxon>
        <taxon>Rhabditida</taxon>
        <taxon>Rhabditina</taxon>
        <taxon>Rhabditomorpha</taxon>
        <taxon>Strongyloidea</taxon>
        <taxon>Ancylostomatidae</taxon>
        <taxon>Bunostominae</taxon>
        <taxon>Necator</taxon>
    </lineage>
</organism>
<accession>W2T7M2</accession>
<dbReference type="OrthoDB" id="5861537at2759"/>
<feature type="region of interest" description="Disordered" evidence="1">
    <location>
        <begin position="1"/>
        <end position="25"/>
    </location>
</feature>
<dbReference type="AlphaFoldDB" id="W2T7M2"/>
<feature type="region of interest" description="Disordered" evidence="1">
    <location>
        <begin position="65"/>
        <end position="87"/>
    </location>
</feature>
<name>W2T7M2_NECAM</name>
<dbReference type="GeneID" id="25343017"/>
<dbReference type="OMA" id="FKQYLRT"/>
<evidence type="ECO:0000313" key="2">
    <source>
        <dbReference type="EMBL" id="ETN78020.1"/>
    </source>
</evidence>
<evidence type="ECO:0000256" key="1">
    <source>
        <dbReference type="SAM" id="MobiDB-lite"/>
    </source>
</evidence>
<gene>
    <name evidence="2" type="ORF">NECAME_02979</name>
</gene>
<reference evidence="3" key="1">
    <citation type="journal article" date="2014" name="Nat. Genet.">
        <title>Genome of the human hookworm Necator americanus.</title>
        <authorList>
            <person name="Tang Y.T."/>
            <person name="Gao X."/>
            <person name="Rosa B.A."/>
            <person name="Abubucker S."/>
            <person name="Hallsworth-Pepin K."/>
            <person name="Martin J."/>
            <person name="Tyagi R."/>
            <person name="Heizer E."/>
            <person name="Zhang X."/>
            <person name="Bhonagiri-Palsikar V."/>
            <person name="Minx P."/>
            <person name="Warren W.C."/>
            <person name="Wang Q."/>
            <person name="Zhan B."/>
            <person name="Hotez P.J."/>
            <person name="Sternberg P.W."/>
            <person name="Dougall A."/>
            <person name="Gaze S.T."/>
            <person name="Mulvenna J."/>
            <person name="Sotillo J."/>
            <person name="Ranganathan S."/>
            <person name="Rabelo E.M."/>
            <person name="Wilson R.K."/>
            <person name="Felgner P.L."/>
            <person name="Bethony J."/>
            <person name="Hawdon J.M."/>
            <person name="Gasser R.B."/>
            <person name="Loukas A."/>
            <person name="Mitreva M."/>
        </authorList>
    </citation>
    <scope>NUCLEOTIDE SEQUENCE [LARGE SCALE GENOMIC DNA]</scope>
</reference>